<keyword evidence="8" id="KW-1185">Reference proteome</keyword>
<dbReference type="AlphaFoldDB" id="A0A1H1VNB0"/>
<evidence type="ECO:0000259" key="6">
    <source>
        <dbReference type="PROSITE" id="PS50977"/>
    </source>
</evidence>
<proteinExistence type="predicted"/>
<dbReference type="InterPro" id="IPR036271">
    <property type="entry name" value="Tet_transcr_reg_TetR-rel_C_sf"/>
</dbReference>
<dbReference type="InterPro" id="IPR001647">
    <property type="entry name" value="HTH_TetR"/>
</dbReference>
<dbReference type="GO" id="GO:0003700">
    <property type="term" value="F:DNA-binding transcription factor activity"/>
    <property type="evidence" value="ECO:0007669"/>
    <property type="project" value="TreeGrafter"/>
</dbReference>
<dbReference type="InterPro" id="IPR050109">
    <property type="entry name" value="HTH-type_TetR-like_transc_reg"/>
</dbReference>
<feature type="domain" description="HTH tetR-type" evidence="6">
    <location>
        <begin position="22"/>
        <end position="82"/>
    </location>
</feature>
<feature type="DNA-binding region" description="H-T-H motif" evidence="4">
    <location>
        <begin position="45"/>
        <end position="64"/>
    </location>
</feature>
<keyword evidence="2 4" id="KW-0238">DNA-binding</keyword>
<dbReference type="EMBL" id="LT629758">
    <property type="protein sequence ID" value="SDS86424.1"/>
    <property type="molecule type" value="Genomic_DNA"/>
</dbReference>
<dbReference type="PANTHER" id="PTHR30055">
    <property type="entry name" value="HTH-TYPE TRANSCRIPTIONAL REGULATOR RUTR"/>
    <property type="match status" value="1"/>
</dbReference>
<dbReference type="Gene3D" id="1.10.357.10">
    <property type="entry name" value="Tetracycline Repressor, domain 2"/>
    <property type="match status" value="1"/>
</dbReference>
<feature type="region of interest" description="Disordered" evidence="5">
    <location>
        <begin position="1"/>
        <end position="22"/>
    </location>
</feature>
<name>A0A1H1VNB0_9ACTN</name>
<keyword evidence="3" id="KW-0804">Transcription</keyword>
<dbReference type="InterPro" id="IPR009057">
    <property type="entry name" value="Homeodomain-like_sf"/>
</dbReference>
<evidence type="ECO:0000313" key="8">
    <source>
        <dbReference type="Proteomes" id="UP000198688"/>
    </source>
</evidence>
<dbReference type="OrthoDB" id="9796019at2"/>
<evidence type="ECO:0000256" key="1">
    <source>
        <dbReference type="ARBA" id="ARBA00023015"/>
    </source>
</evidence>
<sequence>MAEQSSPPVAPQRRGRGRRPAAEVRAGVLRAATELLLSEGIKAVTFDRVATAAGSSKMTLYKWWPSAGALAAEAYFTHSEPILEFPDTGDIRADITAQLCTFVRLLNTDGTGAILAGLIGVAQTDPELSAAFSLHYSATRRALAMAAFERARERGQLRDDLDLGILVDQLWGACYHRLLIPDAPLTEEFAIALVDNALDGAGNRAAGTRRSVSGRMGRTP</sequence>
<gene>
    <name evidence="7" type="ORF">SAMN04489716_1826</name>
</gene>
<protein>
    <submittedName>
        <fullName evidence="7">DNA-binding transcriptional regulator, AcrR family</fullName>
    </submittedName>
</protein>
<evidence type="ECO:0000313" key="7">
    <source>
        <dbReference type="EMBL" id="SDS86424.1"/>
    </source>
</evidence>
<dbReference type="InterPro" id="IPR011075">
    <property type="entry name" value="TetR_C"/>
</dbReference>
<dbReference type="STRING" id="113562.SAMN04489716_1826"/>
<evidence type="ECO:0000256" key="4">
    <source>
        <dbReference type="PROSITE-ProRule" id="PRU00335"/>
    </source>
</evidence>
<dbReference type="Proteomes" id="UP000198688">
    <property type="component" value="Chromosome I"/>
</dbReference>
<dbReference type="Pfam" id="PF16859">
    <property type="entry name" value="TetR_C_11"/>
    <property type="match status" value="1"/>
</dbReference>
<dbReference type="SUPFAM" id="SSF46689">
    <property type="entry name" value="Homeodomain-like"/>
    <property type="match status" value="1"/>
</dbReference>
<keyword evidence="1" id="KW-0805">Transcription regulation</keyword>
<organism evidence="7 8">
    <name type="scientific">Actinoplanes derwentensis</name>
    <dbReference type="NCBI Taxonomy" id="113562"/>
    <lineage>
        <taxon>Bacteria</taxon>
        <taxon>Bacillati</taxon>
        <taxon>Actinomycetota</taxon>
        <taxon>Actinomycetes</taxon>
        <taxon>Micromonosporales</taxon>
        <taxon>Micromonosporaceae</taxon>
        <taxon>Actinoplanes</taxon>
    </lineage>
</organism>
<reference evidence="7 8" key="1">
    <citation type="submission" date="2016-10" db="EMBL/GenBank/DDBJ databases">
        <authorList>
            <person name="de Groot N.N."/>
        </authorList>
    </citation>
    <scope>NUCLEOTIDE SEQUENCE [LARGE SCALE GENOMIC DNA]</scope>
    <source>
        <strain evidence="7 8">DSM 43941</strain>
    </source>
</reference>
<dbReference type="RefSeq" id="WP_092543320.1">
    <property type="nucleotide sequence ID" value="NZ_BOMJ01000011.1"/>
</dbReference>
<evidence type="ECO:0000256" key="2">
    <source>
        <dbReference type="ARBA" id="ARBA00023125"/>
    </source>
</evidence>
<dbReference type="GO" id="GO:0000976">
    <property type="term" value="F:transcription cis-regulatory region binding"/>
    <property type="evidence" value="ECO:0007669"/>
    <property type="project" value="TreeGrafter"/>
</dbReference>
<evidence type="ECO:0000256" key="3">
    <source>
        <dbReference type="ARBA" id="ARBA00023163"/>
    </source>
</evidence>
<evidence type="ECO:0000256" key="5">
    <source>
        <dbReference type="SAM" id="MobiDB-lite"/>
    </source>
</evidence>
<dbReference type="Pfam" id="PF00440">
    <property type="entry name" value="TetR_N"/>
    <property type="match status" value="1"/>
</dbReference>
<dbReference type="Gene3D" id="1.10.10.60">
    <property type="entry name" value="Homeodomain-like"/>
    <property type="match status" value="1"/>
</dbReference>
<dbReference type="SUPFAM" id="SSF48498">
    <property type="entry name" value="Tetracyclin repressor-like, C-terminal domain"/>
    <property type="match status" value="1"/>
</dbReference>
<dbReference type="PANTHER" id="PTHR30055:SF148">
    <property type="entry name" value="TETR-FAMILY TRANSCRIPTIONAL REGULATOR"/>
    <property type="match status" value="1"/>
</dbReference>
<dbReference type="PROSITE" id="PS50977">
    <property type="entry name" value="HTH_TETR_2"/>
    <property type="match status" value="1"/>
</dbReference>
<accession>A0A1H1VNB0</accession>